<proteinExistence type="predicted"/>
<organism evidence="2 3">
    <name type="scientific">Phytophthora oleae</name>
    <dbReference type="NCBI Taxonomy" id="2107226"/>
    <lineage>
        <taxon>Eukaryota</taxon>
        <taxon>Sar</taxon>
        <taxon>Stramenopiles</taxon>
        <taxon>Oomycota</taxon>
        <taxon>Peronosporomycetes</taxon>
        <taxon>Peronosporales</taxon>
        <taxon>Peronosporaceae</taxon>
        <taxon>Phytophthora</taxon>
    </lineage>
</organism>
<dbReference type="AlphaFoldDB" id="A0ABD3EXW1"/>
<name>A0ABD3EXW1_9STRA</name>
<keyword evidence="1" id="KW-0175">Coiled coil</keyword>
<dbReference type="Proteomes" id="UP001632037">
    <property type="component" value="Unassembled WGS sequence"/>
</dbReference>
<reference evidence="2 3" key="1">
    <citation type="submission" date="2024-09" db="EMBL/GenBank/DDBJ databases">
        <title>Genome sequencing and assembly of Phytophthora oleae, isolate VK10A, causative agent of rot of olive drupes.</title>
        <authorList>
            <person name="Conti Taguali S."/>
            <person name="Riolo M."/>
            <person name="La Spada F."/>
            <person name="Cacciola S.O."/>
            <person name="Dionisio G."/>
        </authorList>
    </citation>
    <scope>NUCLEOTIDE SEQUENCE [LARGE SCALE GENOMIC DNA]</scope>
    <source>
        <strain evidence="2 3">VK10A</strain>
    </source>
</reference>
<evidence type="ECO:0000313" key="3">
    <source>
        <dbReference type="Proteomes" id="UP001632037"/>
    </source>
</evidence>
<accession>A0ABD3EXW1</accession>
<evidence type="ECO:0000256" key="1">
    <source>
        <dbReference type="SAM" id="Coils"/>
    </source>
</evidence>
<sequence>MKVMASAHRRLREQVESQGGLAMIEAAAAQNKCDELKREWLFNCDFWYHELNKALDSADEVEQRMKAEIQNLQAHYQDHIDALEAKKVDVKARVSDAETQVRLLNSRPVE</sequence>
<keyword evidence="3" id="KW-1185">Reference proteome</keyword>
<comment type="caution">
    <text evidence="2">The sequence shown here is derived from an EMBL/GenBank/DDBJ whole genome shotgun (WGS) entry which is preliminary data.</text>
</comment>
<protein>
    <submittedName>
        <fullName evidence="2">Uncharacterized protein</fullName>
    </submittedName>
</protein>
<feature type="coiled-coil region" evidence="1">
    <location>
        <begin position="48"/>
        <end position="100"/>
    </location>
</feature>
<evidence type="ECO:0000313" key="2">
    <source>
        <dbReference type="EMBL" id="KAL3659288.1"/>
    </source>
</evidence>
<dbReference type="EMBL" id="JBIMZQ010000048">
    <property type="protein sequence ID" value="KAL3659288.1"/>
    <property type="molecule type" value="Genomic_DNA"/>
</dbReference>
<gene>
    <name evidence="2" type="ORF">V7S43_015866</name>
</gene>